<feature type="domain" description="Helix-turn-helix" evidence="1">
    <location>
        <begin position="2"/>
        <end position="51"/>
    </location>
</feature>
<comment type="caution">
    <text evidence="2">The sequence shown here is derived from an EMBL/GenBank/DDBJ whole genome shotgun (WGS) entry which is preliminary data.</text>
</comment>
<keyword evidence="3" id="KW-1185">Reference proteome</keyword>
<organism evidence="2 3">
    <name type="scientific">Peribacillus cavernae</name>
    <dbReference type="NCBI Taxonomy" id="1674310"/>
    <lineage>
        <taxon>Bacteria</taxon>
        <taxon>Bacillati</taxon>
        <taxon>Bacillota</taxon>
        <taxon>Bacilli</taxon>
        <taxon>Bacillales</taxon>
        <taxon>Bacillaceae</taxon>
        <taxon>Peribacillus</taxon>
    </lineage>
</organism>
<sequence>MYLTVEETADYLSVSVPYVENLILQGKIRVLHDGEGVILVYKEQFKTHFEQLEKYKMLVEELGNEPIPEDKDIKDED</sequence>
<evidence type="ECO:0000313" key="2">
    <source>
        <dbReference type="EMBL" id="RUQ25527.1"/>
    </source>
</evidence>
<dbReference type="GO" id="GO:0003677">
    <property type="term" value="F:DNA binding"/>
    <property type="evidence" value="ECO:0007669"/>
    <property type="project" value="InterPro"/>
</dbReference>
<reference evidence="2 3" key="1">
    <citation type="submission" date="2018-12" db="EMBL/GenBank/DDBJ databases">
        <title>Bacillus chawlae sp. nov., Bacillus glennii sp. nov., and Bacillus saganii sp. nov. Isolated from the Vehicle Assembly Building at Kennedy Space Center where the Viking Spacecraft were Assembled.</title>
        <authorList>
            <person name="Seuylemezian A."/>
            <person name="Vaishampayan P."/>
        </authorList>
    </citation>
    <scope>NUCLEOTIDE SEQUENCE [LARGE SCALE GENOMIC DNA]</scope>
    <source>
        <strain evidence="2 3">L5</strain>
    </source>
</reference>
<protein>
    <submittedName>
        <fullName evidence="2">Helix-turn-helix domain-containing protein</fullName>
    </submittedName>
</protein>
<dbReference type="OrthoDB" id="2166477at2"/>
<evidence type="ECO:0000313" key="3">
    <source>
        <dbReference type="Proteomes" id="UP000267430"/>
    </source>
</evidence>
<dbReference type="Proteomes" id="UP000267430">
    <property type="component" value="Unassembled WGS sequence"/>
</dbReference>
<dbReference type="RefSeq" id="WP_126866935.1">
    <property type="nucleotide sequence ID" value="NZ_JAUSTX010000017.1"/>
</dbReference>
<evidence type="ECO:0000259" key="1">
    <source>
        <dbReference type="Pfam" id="PF12728"/>
    </source>
</evidence>
<name>A0A3S1B1C3_9BACI</name>
<dbReference type="NCBIfam" id="TIGR01764">
    <property type="entry name" value="excise"/>
    <property type="match status" value="1"/>
</dbReference>
<dbReference type="EMBL" id="RYZZ01000040">
    <property type="protein sequence ID" value="RUQ25527.1"/>
    <property type="molecule type" value="Genomic_DNA"/>
</dbReference>
<gene>
    <name evidence="2" type="ORF">ELQ35_19945</name>
</gene>
<dbReference type="InterPro" id="IPR010093">
    <property type="entry name" value="SinI_DNA-bd"/>
</dbReference>
<dbReference type="InterPro" id="IPR041657">
    <property type="entry name" value="HTH_17"/>
</dbReference>
<proteinExistence type="predicted"/>
<dbReference type="AlphaFoldDB" id="A0A3S1B1C3"/>
<accession>A0A3S1B1C3</accession>
<dbReference type="Pfam" id="PF12728">
    <property type="entry name" value="HTH_17"/>
    <property type="match status" value="1"/>
</dbReference>